<dbReference type="PROSITE" id="PS50125">
    <property type="entry name" value="GUANYLATE_CYCLASE_2"/>
    <property type="match status" value="1"/>
</dbReference>
<feature type="transmembrane region" description="Helical" evidence="12">
    <location>
        <begin position="1003"/>
        <end position="1022"/>
    </location>
</feature>
<feature type="transmembrane region" description="Helical" evidence="12">
    <location>
        <begin position="106"/>
        <end position="126"/>
    </location>
</feature>
<dbReference type="CDD" id="cd07302">
    <property type="entry name" value="CHD"/>
    <property type="match status" value="1"/>
</dbReference>
<keyword evidence="7" id="KW-0067">ATP-binding</keyword>
<feature type="transmembrane region" description="Helical" evidence="12">
    <location>
        <begin position="306"/>
        <end position="326"/>
    </location>
</feature>
<feature type="transmembrane region" description="Helical" evidence="12">
    <location>
        <begin position="56"/>
        <end position="76"/>
    </location>
</feature>
<dbReference type="PROSITE" id="PS50112">
    <property type="entry name" value="PAS"/>
    <property type="match status" value="1"/>
</dbReference>
<proteinExistence type="predicted"/>
<dbReference type="EC" id="4.6.1.1" evidence="3"/>
<feature type="transmembrane region" description="Helical" evidence="12">
    <location>
        <begin position="245"/>
        <end position="266"/>
    </location>
</feature>
<keyword evidence="10 12" id="KW-0472">Membrane</keyword>
<feature type="transmembrane region" description="Helical" evidence="12">
    <location>
        <begin position="146"/>
        <end position="166"/>
    </location>
</feature>
<keyword evidence="9 12" id="KW-1133">Transmembrane helix</keyword>
<keyword evidence="16" id="KW-1185">Reference proteome</keyword>
<comment type="subcellular location">
    <subcellularLocation>
        <location evidence="2">Membrane</location>
        <topology evidence="2">Multi-pass membrane protein</topology>
    </subcellularLocation>
</comment>
<comment type="catalytic activity">
    <reaction evidence="1">
        <text>ATP = 3',5'-cyclic AMP + diphosphate</text>
        <dbReference type="Rhea" id="RHEA:15389"/>
        <dbReference type="ChEBI" id="CHEBI:30616"/>
        <dbReference type="ChEBI" id="CHEBI:33019"/>
        <dbReference type="ChEBI" id="CHEBI:58165"/>
        <dbReference type="EC" id="4.6.1.1"/>
    </reaction>
</comment>
<dbReference type="SMART" id="SM00091">
    <property type="entry name" value="PAS"/>
    <property type="match status" value="1"/>
</dbReference>
<dbReference type="InterPro" id="IPR029787">
    <property type="entry name" value="Nucleotide_cyclase"/>
</dbReference>
<evidence type="ECO:0000256" key="11">
    <source>
        <dbReference type="ARBA" id="ARBA00023239"/>
    </source>
</evidence>
<feature type="transmembrane region" description="Helical" evidence="12">
    <location>
        <begin position="929"/>
        <end position="954"/>
    </location>
</feature>
<dbReference type="InterPro" id="IPR000014">
    <property type="entry name" value="PAS"/>
</dbReference>
<dbReference type="InterPro" id="IPR035965">
    <property type="entry name" value="PAS-like_dom_sf"/>
</dbReference>
<keyword evidence="11" id="KW-0456">Lyase</keyword>
<accession>A0ABR2IB06</accession>
<dbReference type="PANTHER" id="PTHR45627:SF12">
    <property type="entry name" value="ADENYLATE CYCLASE TYPE 2"/>
    <property type="match status" value="1"/>
</dbReference>
<dbReference type="SUPFAM" id="SSF55073">
    <property type="entry name" value="Nucleotide cyclase"/>
    <property type="match status" value="1"/>
</dbReference>
<comment type="caution">
    <text evidence="15">The sequence shown here is derived from an EMBL/GenBank/DDBJ whole genome shotgun (WGS) entry which is preliminary data.</text>
</comment>
<dbReference type="CDD" id="cd00130">
    <property type="entry name" value="PAS"/>
    <property type="match status" value="1"/>
</dbReference>
<evidence type="ECO:0000256" key="3">
    <source>
        <dbReference type="ARBA" id="ARBA00012201"/>
    </source>
</evidence>
<evidence type="ECO:0000256" key="5">
    <source>
        <dbReference type="ARBA" id="ARBA00022723"/>
    </source>
</evidence>
<feature type="transmembrane region" description="Helical" evidence="12">
    <location>
        <begin position="657"/>
        <end position="680"/>
    </location>
</feature>
<dbReference type="Gene3D" id="3.30.70.1230">
    <property type="entry name" value="Nucleotide cyclase"/>
    <property type="match status" value="1"/>
</dbReference>
<feature type="transmembrane region" description="Helical" evidence="12">
    <location>
        <begin position="272"/>
        <end position="294"/>
    </location>
</feature>
<feature type="transmembrane region" description="Helical" evidence="12">
    <location>
        <begin position="1204"/>
        <end position="1225"/>
    </location>
</feature>
<keyword evidence="8" id="KW-0460">Magnesium</keyword>
<evidence type="ECO:0000256" key="9">
    <source>
        <dbReference type="ARBA" id="ARBA00022989"/>
    </source>
</evidence>
<evidence type="ECO:0000259" key="14">
    <source>
        <dbReference type="PROSITE" id="PS50125"/>
    </source>
</evidence>
<evidence type="ECO:0000256" key="10">
    <source>
        <dbReference type="ARBA" id="ARBA00023136"/>
    </source>
</evidence>
<evidence type="ECO:0000256" key="1">
    <source>
        <dbReference type="ARBA" id="ARBA00001593"/>
    </source>
</evidence>
<dbReference type="NCBIfam" id="TIGR00229">
    <property type="entry name" value="sensory_box"/>
    <property type="match status" value="1"/>
</dbReference>
<reference evidence="15 16" key="1">
    <citation type="submission" date="2024-04" db="EMBL/GenBank/DDBJ databases">
        <title>Tritrichomonas musculus Genome.</title>
        <authorList>
            <person name="Alves-Ferreira E."/>
            <person name="Grigg M."/>
            <person name="Lorenzi H."/>
            <person name="Galac M."/>
        </authorList>
    </citation>
    <scope>NUCLEOTIDE SEQUENCE [LARGE SCALE GENOMIC DNA]</scope>
    <source>
        <strain evidence="15 16">EAF2021</strain>
    </source>
</reference>
<evidence type="ECO:0000313" key="16">
    <source>
        <dbReference type="Proteomes" id="UP001470230"/>
    </source>
</evidence>
<dbReference type="Pfam" id="PF00211">
    <property type="entry name" value="Guanylate_cyc"/>
    <property type="match status" value="1"/>
</dbReference>
<dbReference type="InterPro" id="IPR001054">
    <property type="entry name" value="A/G_cyclase"/>
</dbReference>
<evidence type="ECO:0000256" key="6">
    <source>
        <dbReference type="ARBA" id="ARBA00022741"/>
    </source>
</evidence>
<dbReference type="PANTHER" id="PTHR45627">
    <property type="entry name" value="ADENYLATE CYCLASE TYPE 1"/>
    <property type="match status" value="1"/>
</dbReference>
<dbReference type="EMBL" id="JAPFFF010000018">
    <property type="protein sequence ID" value="KAK8860184.1"/>
    <property type="molecule type" value="Genomic_DNA"/>
</dbReference>
<evidence type="ECO:0000256" key="12">
    <source>
        <dbReference type="SAM" id="Phobius"/>
    </source>
</evidence>
<organism evidence="15 16">
    <name type="scientific">Tritrichomonas musculus</name>
    <dbReference type="NCBI Taxonomy" id="1915356"/>
    <lineage>
        <taxon>Eukaryota</taxon>
        <taxon>Metamonada</taxon>
        <taxon>Parabasalia</taxon>
        <taxon>Tritrichomonadida</taxon>
        <taxon>Tritrichomonadidae</taxon>
        <taxon>Tritrichomonas</taxon>
    </lineage>
</organism>
<sequence length="1683" mass="192682">MSKHGSTSNPGQQLSAYLMDKSIESTERREDADFISRNFFPIIAEVNRSITAPSPLLWFQYFVLFIQLLFGSYFIFHQENTFPSEFITFCKVIFFGIVGDLDQTTFFFLFLFLIDLFSFIFLLIILVDYHNNHEFRTWQLNFLRIWHGHLFSYFIFPNMLFVTYSISSLYTKFKLSSITLFIGGLISITYTIVHVLFLSNLLNQSPFLFHSFSFHWRPPELFFTFIICTIPYAIDPLVPSSTSGFRYLPPILTIIVAPYIIFKIYYLPFNYLFSNVVWSSLSIAMITNSIFSILRNINDISINIYIYIFVPLGCLFLSWAIIWPLLNIRRKNIKNSLMYDTAFPEGVPNDENSEQLYLSTLNIKNKRQAFTYLQIGIEEGSDLFLDWSLSKYIYNNFEEHGDVLLFLTWTVSFFPSETSSILRSFILSIPKEKKITLTNRAMLYQLHRLHIFRLSASTMEANSDLKLIQKMTNNCISNFSQIWKKLSVNELEVNPSLYQKLTETRRSTEAAWAEFLDKYPNDARFVSEYARFLLDCRCQFKESIHYQQRAKSIEKGTRVQNDRMFHRFVQKFPFYLKKGIVDTSGKLKKDLSNRNNQQQSQPPDYSVANAVQNDSSFEDSSDDIDIVEAEQYIPRAQLRIAFERAVSEINSIVIRKIIITEIITVLIAIVYSIIIAMKLVHMFDEKQELFNYLSYINKISRTYEMMTLKVTKMWSNYLYGNITKEDEINMFGPSITDLPNYYNIDSSDDQTVFNLSLRGLSYLDQFSNSLYHSDLNGDSILNMTRLISDTKIISAACIPQNNTMYRDDQYITIDFLWRSIFIHSSRLVINPEVVNLTDKSYLLCETYAKNLVLSEATKLITMNVSKSFSYEYQLLKRCNTSNFIDNEPGIPVPDNPRTCPDPPPIIGAPKDENVPSNVEKHSDDSILNFLIAFTPFLILALVYPATIFLSSALWTEKMEMTKRLQSFSKQECKDASEVIIKKTDEYKTENNSILPQEMKKSSIAIYVINVFCILSLISLLLVQLISGIYYSEDFDIIIEHSALFTSLCHAVVTSAHDTLLLMFLNDKENGNKVNFINLEFIETRIKESLNSICLISNMLRRGYYDVPSAQKFMNSIQVIMFNERCPINPDSKYPIDYYKCISFDQILSYFIGSINTMINSFDSYKTNSTESLLFWKLIDTRLSLGYLELSEIYEQKFRSIMHSFTLIVWICFAIIILFIFSSFGIELYSAAVSNGDLDTFKCLILHVDPVAFASNPQALSLIYGKKSLTDTKIISASHSVFYSSKDAMMSLNQDGVIESLNPAASNIFGYTPEQMLGQNIKLLINPEIKNNNQLFYTIQLMKSGQCSLIYESDFSGLRDDETILPLKVTLIGFSSNDRVAGSFAIICRDKTEEEKQRIEVEKAQKESEELLLQYVPQEMLSKLNKEEPEIGFSVQLSSLIMINIVQFTSYMSTLPPKEVLTNLGKIFNNFDKILSSIPTSTKIKVMGDIYFAASGLFITELLPSSHATDMVNFGLKTLESIEELNIQMNTSFQLRIGVHSGGPTTAGVFGPTKQIFDIIGPTVSACQKLEQKCVPGTINISNDTLSLLPPGRYHTEEHEILDLDGVPEQMTFILHPGHISASPTSNQMFTVPSIDALINGGTSGNSFSFDMIPPFTDDDGNNVNGSFRLPGLASLIDPQDQPQ</sequence>
<evidence type="ECO:0000256" key="2">
    <source>
        <dbReference type="ARBA" id="ARBA00004141"/>
    </source>
</evidence>
<evidence type="ECO:0000256" key="4">
    <source>
        <dbReference type="ARBA" id="ARBA00022692"/>
    </source>
</evidence>
<evidence type="ECO:0000259" key="13">
    <source>
        <dbReference type="PROSITE" id="PS50112"/>
    </source>
</evidence>
<evidence type="ECO:0000313" key="15">
    <source>
        <dbReference type="EMBL" id="KAK8860184.1"/>
    </source>
</evidence>
<keyword evidence="5" id="KW-0479">Metal-binding</keyword>
<keyword evidence="4 12" id="KW-0812">Transmembrane</keyword>
<feature type="transmembrane region" description="Helical" evidence="12">
    <location>
        <begin position="221"/>
        <end position="238"/>
    </location>
</feature>
<feature type="domain" description="PAS" evidence="13">
    <location>
        <begin position="1283"/>
        <end position="1327"/>
    </location>
</feature>
<dbReference type="SUPFAM" id="SSF55785">
    <property type="entry name" value="PYP-like sensor domain (PAS domain)"/>
    <property type="match status" value="1"/>
</dbReference>
<keyword evidence="6" id="KW-0547">Nucleotide-binding</keyword>
<gene>
    <name evidence="15" type="ORF">M9Y10_011848</name>
</gene>
<protein>
    <recommendedName>
        <fullName evidence="3">adenylate cyclase</fullName>
        <ecNumber evidence="3">4.6.1.1</ecNumber>
    </recommendedName>
</protein>
<dbReference type="SMART" id="SM00044">
    <property type="entry name" value="CYCc"/>
    <property type="match status" value="1"/>
</dbReference>
<evidence type="ECO:0000256" key="7">
    <source>
        <dbReference type="ARBA" id="ARBA00022840"/>
    </source>
</evidence>
<dbReference type="Pfam" id="PF13426">
    <property type="entry name" value="PAS_9"/>
    <property type="match status" value="1"/>
</dbReference>
<name>A0ABR2IB06_9EUKA</name>
<dbReference type="Proteomes" id="UP001470230">
    <property type="component" value="Unassembled WGS sequence"/>
</dbReference>
<dbReference type="Gene3D" id="3.30.450.20">
    <property type="entry name" value="PAS domain"/>
    <property type="match status" value="1"/>
</dbReference>
<feature type="domain" description="Guanylate cyclase" evidence="14">
    <location>
        <begin position="1438"/>
        <end position="1570"/>
    </location>
</feature>
<evidence type="ECO:0000256" key="8">
    <source>
        <dbReference type="ARBA" id="ARBA00022842"/>
    </source>
</evidence>
<feature type="transmembrane region" description="Helical" evidence="12">
    <location>
        <begin position="178"/>
        <end position="201"/>
    </location>
</feature>